<name>A0A8J3KH75_9ACTN</name>
<evidence type="ECO:0000256" key="2">
    <source>
        <dbReference type="ARBA" id="ARBA00022450"/>
    </source>
</evidence>
<comment type="caution">
    <text evidence="6">The sequence shown here is derived from an EMBL/GenBank/DDBJ whole genome shotgun (WGS) entry which is preliminary data.</text>
</comment>
<dbReference type="GO" id="GO:0031177">
    <property type="term" value="F:phosphopantetheine binding"/>
    <property type="evidence" value="ECO:0007669"/>
    <property type="project" value="TreeGrafter"/>
</dbReference>
<dbReference type="PANTHER" id="PTHR45527">
    <property type="entry name" value="NONRIBOSOMAL PEPTIDE SYNTHETASE"/>
    <property type="match status" value="1"/>
</dbReference>
<organism evidence="6 7">
    <name type="scientific">Catellatospora citrea</name>
    <dbReference type="NCBI Taxonomy" id="53366"/>
    <lineage>
        <taxon>Bacteria</taxon>
        <taxon>Bacillati</taxon>
        <taxon>Actinomycetota</taxon>
        <taxon>Actinomycetes</taxon>
        <taxon>Micromonosporales</taxon>
        <taxon>Micromonosporaceae</taxon>
        <taxon>Catellatospora</taxon>
    </lineage>
</organism>
<comment type="cofactor">
    <cofactor evidence="1">
        <name>pantetheine 4'-phosphate</name>
        <dbReference type="ChEBI" id="CHEBI:47942"/>
    </cofactor>
</comment>
<dbReference type="Gene3D" id="3.30.300.30">
    <property type="match status" value="1"/>
</dbReference>
<dbReference type="Pfam" id="PF13193">
    <property type="entry name" value="AMP-binding_C"/>
    <property type="match status" value="1"/>
</dbReference>
<evidence type="ECO:0000256" key="1">
    <source>
        <dbReference type="ARBA" id="ARBA00001957"/>
    </source>
</evidence>
<dbReference type="GO" id="GO:0044550">
    <property type="term" value="P:secondary metabolite biosynthetic process"/>
    <property type="evidence" value="ECO:0007669"/>
    <property type="project" value="TreeGrafter"/>
</dbReference>
<evidence type="ECO:0000256" key="3">
    <source>
        <dbReference type="ARBA" id="ARBA00022553"/>
    </source>
</evidence>
<gene>
    <name evidence="6" type="ORF">Cci01nite_19670</name>
</gene>
<feature type="region of interest" description="Disordered" evidence="4">
    <location>
        <begin position="1"/>
        <end position="20"/>
    </location>
</feature>
<dbReference type="InterPro" id="IPR009081">
    <property type="entry name" value="PP-bd_ACP"/>
</dbReference>
<dbReference type="InterPro" id="IPR045851">
    <property type="entry name" value="AMP-bd_C_sf"/>
</dbReference>
<reference evidence="6 7" key="1">
    <citation type="submission" date="2021-01" db="EMBL/GenBank/DDBJ databases">
        <title>Whole genome shotgun sequence of Catellatospora citrea NBRC 14495.</title>
        <authorList>
            <person name="Komaki H."/>
            <person name="Tamura T."/>
        </authorList>
    </citation>
    <scope>NUCLEOTIDE SEQUENCE [LARGE SCALE GENOMIC DNA]</scope>
    <source>
        <strain evidence="6 7">NBRC 14495</strain>
    </source>
</reference>
<sequence>MNGDHEQQYRTVVNDDGQFSVWPQDRPLPAGWRDAGGSGSRQDCLAHIGRVWDDIRPHRAAPAAPGLPATLLHGFAQSVAQYGDRPAVSHDEHRLTYRELDARSTALAVDLVRRGIGVEDRVALYLERGVDLFVAVLGVLKAGAAYVAVDARYPDARRDYMITGGGCRAALTTPGWGERIAHLDLPVTEWRSTQDEPHAAFDAPAIAAQSAACVLFTSGSSGSPKAIVLEHRNLVNFAYNDGFPALTPTDRTGQVSSVSFDAFHFELWCSLARGAEIVVLPAFADLLAGDLQRELRRHRITAMLAPTVAVNHVVREDRDAFSSLRVLHTGGDVVLPAACRDLLGGSFSGIFVNLYGPSETTTACTAHPVDRLADDADTVPIGTAVDGATIYVLDPELRPVDPGQPGELHVGGAGVGRGYLNDPTLTADRFRPDPFAGDGRRMYATGDLARIRPDGLLDFLGRADDQVKIRGYRVEPRETERALRRHPQARDAAVLAVGNGDERRLVGFVVPYDTIAPRELRAFANSVLPDFMVPAELVVVAEIPGDAHGKRDTAALLQTYADQHSRRGQRTEPDGATEKYLADLWEDVLSVERISATDDFFELGGHSLLAFRVQRAVQRELGVLLEFREILDNGVLRDLAAAVDRRRSAGTR</sequence>
<dbReference type="CDD" id="cd05930">
    <property type="entry name" value="A_NRPS"/>
    <property type="match status" value="1"/>
</dbReference>
<dbReference type="SUPFAM" id="SSF56801">
    <property type="entry name" value="Acetyl-CoA synthetase-like"/>
    <property type="match status" value="1"/>
</dbReference>
<dbReference type="Gene3D" id="3.90.820.10">
    <property type="entry name" value="Structural Genomics, Unknown Function 30-nov-00 1gh9 Mol_id"/>
    <property type="match status" value="1"/>
</dbReference>
<evidence type="ECO:0000313" key="6">
    <source>
        <dbReference type="EMBL" id="GIF96873.1"/>
    </source>
</evidence>
<keyword evidence="3" id="KW-0597">Phosphoprotein</keyword>
<dbReference type="InterPro" id="IPR025110">
    <property type="entry name" value="AMP-bd_C"/>
</dbReference>
<dbReference type="InterPro" id="IPR038020">
    <property type="entry name" value="MbtH-like_sf"/>
</dbReference>
<dbReference type="InterPro" id="IPR010071">
    <property type="entry name" value="AA_adenyl_dom"/>
</dbReference>
<dbReference type="Pfam" id="PF03621">
    <property type="entry name" value="MbtH"/>
    <property type="match status" value="1"/>
</dbReference>
<dbReference type="InterPro" id="IPR005153">
    <property type="entry name" value="MbtH-like_dom"/>
</dbReference>
<dbReference type="InterPro" id="IPR020845">
    <property type="entry name" value="AMP-binding_CS"/>
</dbReference>
<dbReference type="PROSITE" id="PS50075">
    <property type="entry name" value="CARRIER"/>
    <property type="match status" value="1"/>
</dbReference>
<keyword evidence="2" id="KW-0596">Phosphopantetheine</keyword>
<accession>A0A8J3KH75</accession>
<dbReference type="EMBL" id="BONH01000007">
    <property type="protein sequence ID" value="GIF96873.1"/>
    <property type="molecule type" value="Genomic_DNA"/>
</dbReference>
<dbReference type="PROSITE" id="PS00455">
    <property type="entry name" value="AMP_BINDING"/>
    <property type="match status" value="1"/>
</dbReference>
<protein>
    <recommendedName>
        <fullName evidence="5">Carrier domain-containing protein</fullName>
    </recommendedName>
</protein>
<dbReference type="InterPro" id="IPR000873">
    <property type="entry name" value="AMP-dep_synth/lig_dom"/>
</dbReference>
<dbReference type="Proteomes" id="UP000659904">
    <property type="component" value="Unassembled WGS sequence"/>
</dbReference>
<dbReference type="Pfam" id="PF00501">
    <property type="entry name" value="AMP-binding"/>
    <property type="match status" value="1"/>
</dbReference>
<dbReference type="InterPro" id="IPR036736">
    <property type="entry name" value="ACP-like_sf"/>
</dbReference>
<dbReference type="GO" id="GO:0043041">
    <property type="term" value="P:amino acid activation for nonribosomal peptide biosynthetic process"/>
    <property type="evidence" value="ECO:0007669"/>
    <property type="project" value="TreeGrafter"/>
</dbReference>
<dbReference type="FunFam" id="1.10.1200.10:FF:000005">
    <property type="entry name" value="Nonribosomal peptide synthetase 1"/>
    <property type="match status" value="1"/>
</dbReference>
<dbReference type="NCBIfam" id="TIGR01733">
    <property type="entry name" value="AA-adenyl-dom"/>
    <property type="match status" value="1"/>
</dbReference>
<feature type="domain" description="Carrier" evidence="5">
    <location>
        <begin position="572"/>
        <end position="647"/>
    </location>
</feature>
<dbReference type="GO" id="GO:0005737">
    <property type="term" value="C:cytoplasm"/>
    <property type="evidence" value="ECO:0007669"/>
    <property type="project" value="TreeGrafter"/>
</dbReference>
<dbReference type="Gene3D" id="3.40.50.980">
    <property type="match status" value="2"/>
</dbReference>
<evidence type="ECO:0000313" key="7">
    <source>
        <dbReference type="Proteomes" id="UP000659904"/>
    </source>
</evidence>
<dbReference type="PANTHER" id="PTHR45527:SF1">
    <property type="entry name" value="FATTY ACID SYNTHASE"/>
    <property type="match status" value="1"/>
</dbReference>
<evidence type="ECO:0000256" key="4">
    <source>
        <dbReference type="SAM" id="MobiDB-lite"/>
    </source>
</evidence>
<dbReference type="AlphaFoldDB" id="A0A8J3KH75"/>
<dbReference type="SUPFAM" id="SSF160582">
    <property type="entry name" value="MbtH-like"/>
    <property type="match status" value="1"/>
</dbReference>
<dbReference type="SUPFAM" id="SSF47336">
    <property type="entry name" value="ACP-like"/>
    <property type="match status" value="1"/>
</dbReference>
<dbReference type="Gene3D" id="2.30.38.10">
    <property type="entry name" value="Luciferase, Domain 3"/>
    <property type="match status" value="1"/>
</dbReference>
<keyword evidence="7" id="KW-1185">Reference proteome</keyword>
<dbReference type="Pfam" id="PF00550">
    <property type="entry name" value="PP-binding"/>
    <property type="match status" value="1"/>
</dbReference>
<dbReference type="SMART" id="SM00923">
    <property type="entry name" value="MbtH"/>
    <property type="match status" value="1"/>
</dbReference>
<evidence type="ECO:0000259" key="5">
    <source>
        <dbReference type="PROSITE" id="PS50075"/>
    </source>
</evidence>
<dbReference type="Gene3D" id="1.10.1200.10">
    <property type="entry name" value="ACP-like"/>
    <property type="match status" value="1"/>
</dbReference>
<proteinExistence type="predicted"/>
<dbReference type="RefSeq" id="WP_120314761.1">
    <property type="nucleotide sequence ID" value="NZ_BONH01000007.1"/>
</dbReference>